<comment type="caution">
    <text evidence="3">The sequence shown here is derived from an EMBL/GenBank/DDBJ whole genome shotgun (WGS) entry which is preliminary data.</text>
</comment>
<dbReference type="InterPro" id="IPR008927">
    <property type="entry name" value="6-PGluconate_DH-like_C_sf"/>
</dbReference>
<name>A0A6A4LH09_9ERIC</name>
<sequence length="224" mass="24881">MVYGAKRTGIYTAVVMALRHPNIVFTVCDPDAEINPAHVIHRVNVIILALELEEVKPSQLPKGDIELAYWDLSLRSAATRFQVLSNLAMYSQGTVMNDSLNPTMEHISRRSPNANPALAVALHEQVQGNGIPLAPTQVNNNSLSMELGLRARNVLFAMKVSFINVVFSLAIKYNCPTNEVLQIAVLDPWILNFHLTPGIGFWGPNFKRDLDYLSYLAKQQGCQP</sequence>
<accession>A0A6A4LH09</accession>
<evidence type="ECO:0000313" key="3">
    <source>
        <dbReference type="EMBL" id="KAE9454539.1"/>
    </source>
</evidence>
<dbReference type="Gene3D" id="1.10.1040.10">
    <property type="entry name" value="N-(1-d-carboxylethyl)-l-norvaline Dehydrogenase, domain 2"/>
    <property type="match status" value="1"/>
</dbReference>
<dbReference type="Proteomes" id="UP000428333">
    <property type="component" value="Linkage Group LG08"/>
</dbReference>
<evidence type="ECO:0000256" key="1">
    <source>
        <dbReference type="ARBA" id="ARBA00047473"/>
    </source>
</evidence>
<dbReference type="AlphaFoldDB" id="A0A6A4LH09"/>
<dbReference type="SUPFAM" id="SSF48179">
    <property type="entry name" value="6-phosphogluconate dehydrogenase C-terminal domain-like"/>
    <property type="match status" value="1"/>
</dbReference>
<keyword evidence="4" id="KW-1185">Reference proteome</keyword>
<organism evidence="3 4">
    <name type="scientific">Rhododendron williamsianum</name>
    <dbReference type="NCBI Taxonomy" id="262921"/>
    <lineage>
        <taxon>Eukaryota</taxon>
        <taxon>Viridiplantae</taxon>
        <taxon>Streptophyta</taxon>
        <taxon>Embryophyta</taxon>
        <taxon>Tracheophyta</taxon>
        <taxon>Spermatophyta</taxon>
        <taxon>Magnoliopsida</taxon>
        <taxon>eudicotyledons</taxon>
        <taxon>Gunneridae</taxon>
        <taxon>Pentapetalae</taxon>
        <taxon>asterids</taxon>
        <taxon>Ericales</taxon>
        <taxon>Ericaceae</taxon>
        <taxon>Ericoideae</taxon>
        <taxon>Rhodoreae</taxon>
        <taxon>Rhododendron</taxon>
    </lineage>
</organism>
<proteinExistence type="predicted"/>
<dbReference type="GO" id="GO:0051287">
    <property type="term" value="F:NAD binding"/>
    <property type="evidence" value="ECO:0007669"/>
    <property type="project" value="InterPro"/>
</dbReference>
<dbReference type="PANTHER" id="PTHR11374">
    <property type="entry name" value="UDP-GLUCOSE DEHYDROGENASE/UDP-MANNAC DEHYDROGENASE"/>
    <property type="match status" value="1"/>
</dbReference>
<comment type="catalytic activity">
    <reaction evidence="1">
        <text>UDP-alpha-D-glucose + 2 NAD(+) + H2O = UDP-alpha-D-glucuronate + 2 NADH + 3 H(+)</text>
        <dbReference type="Rhea" id="RHEA:23596"/>
        <dbReference type="ChEBI" id="CHEBI:15377"/>
        <dbReference type="ChEBI" id="CHEBI:15378"/>
        <dbReference type="ChEBI" id="CHEBI:57540"/>
        <dbReference type="ChEBI" id="CHEBI:57945"/>
        <dbReference type="ChEBI" id="CHEBI:58052"/>
        <dbReference type="ChEBI" id="CHEBI:58885"/>
        <dbReference type="EC" id="1.1.1.22"/>
    </reaction>
</comment>
<dbReference type="InterPro" id="IPR028356">
    <property type="entry name" value="UDPglc_DH_euk"/>
</dbReference>
<dbReference type="GO" id="GO:0006024">
    <property type="term" value="P:glycosaminoglycan biosynthetic process"/>
    <property type="evidence" value="ECO:0007669"/>
    <property type="project" value="TreeGrafter"/>
</dbReference>
<dbReference type="InterPro" id="IPR013328">
    <property type="entry name" value="6PGD_dom2"/>
</dbReference>
<dbReference type="GO" id="GO:0003979">
    <property type="term" value="F:UDP-glucose 6-dehydrogenase activity"/>
    <property type="evidence" value="ECO:0007669"/>
    <property type="project" value="UniProtKB-EC"/>
</dbReference>
<evidence type="ECO:0000259" key="2">
    <source>
        <dbReference type="Pfam" id="PF00984"/>
    </source>
</evidence>
<feature type="non-terminal residue" evidence="3">
    <location>
        <position position="1"/>
    </location>
</feature>
<evidence type="ECO:0000313" key="4">
    <source>
        <dbReference type="Proteomes" id="UP000428333"/>
    </source>
</evidence>
<protein>
    <recommendedName>
        <fullName evidence="2">UDP-glucose/GDP-mannose dehydrogenase dimerisation domain-containing protein</fullName>
    </recommendedName>
</protein>
<feature type="domain" description="UDP-glucose/GDP-mannose dehydrogenase dimerisation" evidence="2">
    <location>
        <begin position="151"/>
        <end position="223"/>
    </location>
</feature>
<dbReference type="OrthoDB" id="10350891at2759"/>
<dbReference type="InterPro" id="IPR014026">
    <property type="entry name" value="UDP-Glc/GDP-Man_DH_dimer"/>
</dbReference>
<reference evidence="3 4" key="1">
    <citation type="journal article" date="2019" name="Genome Biol. Evol.">
        <title>The Rhododendron genome and chromosomal organization provide insight into shared whole-genome duplications across the heath family (Ericaceae).</title>
        <authorList>
            <person name="Soza V.L."/>
            <person name="Lindsley D."/>
            <person name="Waalkes A."/>
            <person name="Ramage E."/>
            <person name="Patwardhan R.P."/>
            <person name="Burton J.N."/>
            <person name="Adey A."/>
            <person name="Kumar A."/>
            <person name="Qiu R."/>
            <person name="Shendure J."/>
            <person name="Hall B."/>
        </authorList>
    </citation>
    <scope>NUCLEOTIDE SEQUENCE [LARGE SCALE GENOMIC DNA]</scope>
    <source>
        <strain evidence="3">RSF 1966-606</strain>
    </source>
</reference>
<dbReference type="GO" id="GO:0005634">
    <property type="term" value="C:nucleus"/>
    <property type="evidence" value="ECO:0007669"/>
    <property type="project" value="TreeGrafter"/>
</dbReference>
<gene>
    <name evidence="3" type="ORF">C3L33_13577</name>
</gene>
<dbReference type="Pfam" id="PF00984">
    <property type="entry name" value="UDPG_MGDP_dh"/>
    <property type="match status" value="1"/>
</dbReference>
<dbReference type="PANTHER" id="PTHR11374:SF3">
    <property type="entry name" value="UDP-GLUCOSE 6-DEHYDROGENASE"/>
    <property type="match status" value="1"/>
</dbReference>
<dbReference type="EMBL" id="QEFC01002110">
    <property type="protein sequence ID" value="KAE9454539.1"/>
    <property type="molecule type" value="Genomic_DNA"/>
</dbReference>